<dbReference type="AlphaFoldDB" id="A0A0V0QTV8"/>
<proteinExistence type="predicted"/>
<comment type="caution">
    <text evidence="1">The sequence shown here is derived from an EMBL/GenBank/DDBJ whole genome shotgun (WGS) entry which is preliminary data.</text>
</comment>
<gene>
    <name evidence="1" type="ORF">PPERSA_02365</name>
</gene>
<protein>
    <submittedName>
        <fullName evidence="1">Uncharacterized protein</fullName>
    </submittedName>
</protein>
<evidence type="ECO:0000313" key="1">
    <source>
        <dbReference type="EMBL" id="KRX05833.1"/>
    </source>
</evidence>
<reference evidence="1 2" key="1">
    <citation type="journal article" date="2015" name="Sci. Rep.">
        <title>Genome of the facultative scuticociliatosis pathogen Pseudocohnilembus persalinus provides insight into its virulence through horizontal gene transfer.</title>
        <authorList>
            <person name="Xiong J."/>
            <person name="Wang G."/>
            <person name="Cheng J."/>
            <person name="Tian M."/>
            <person name="Pan X."/>
            <person name="Warren A."/>
            <person name="Jiang C."/>
            <person name="Yuan D."/>
            <person name="Miao W."/>
        </authorList>
    </citation>
    <scope>NUCLEOTIDE SEQUENCE [LARGE SCALE GENOMIC DNA]</scope>
    <source>
        <strain evidence="1">36N120E</strain>
    </source>
</reference>
<dbReference type="Proteomes" id="UP000054937">
    <property type="component" value="Unassembled WGS sequence"/>
</dbReference>
<dbReference type="EMBL" id="LDAU01000104">
    <property type="protein sequence ID" value="KRX05833.1"/>
    <property type="molecule type" value="Genomic_DNA"/>
</dbReference>
<name>A0A0V0QTV8_PSEPJ</name>
<sequence length="251" mass="30197">MKDLSQNINDDTFVANIQQIDLFSDQIVHCQEDKDNAKFHQNQIKSHLVSTKESEQQISLQQQSSIFSKNSFKSANVLTSQLSNENTQFKKELIEKTNGNIIDESQKPIQNKKSIKSKMTNTDLIKEFIRTYEYEELLTQQQTRQLRRWLTVFEKNFNEISQVKNFREEIKRFRCDMICNSLFSQDQKFLIRSYLQTEQGWDKEKKNLDDLIEYLEDKNSYLKDRLKDDKAKKYIKNNFKYYYCTKKKRQQ</sequence>
<accession>A0A0V0QTV8</accession>
<organism evidence="1 2">
    <name type="scientific">Pseudocohnilembus persalinus</name>
    <name type="common">Ciliate</name>
    <dbReference type="NCBI Taxonomy" id="266149"/>
    <lineage>
        <taxon>Eukaryota</taxon>
        <taxon>Sar</taxon>
        <taxon>Alveolata</taxon>
        <taxon>Ciliophora</taxon>
        <taxon>Intramacronucleata</taxon>
        <taxon>Oligohymenophorea</taxon>
        <taxon>Scuticociliatia</taxon>
        <taxon>Philasterida</taxon>
        <taxon>Pseudocohnilembidae</taxon>
        <taxon>Pseudocohnilembus</taxon>
    </lineage>
</organism>
<evidence type="ECO:0000313" key="2">
    <source>
        <dbReference type="Proteomes" id="UP000054937"/>
    </source>
</evidence>
<keyword evidence="2" id="KW-1185">Reference proteome</keyword>
<dbReference type="InParanoid" id="A0A0V0QTV8"/>